<organism evidence="3 4">
    <name type="scientific">Hohenbuehelia grisea</name>
    <dbReference type="NCBI Taxonomy" id="104357"/>
    <lineage>
        <taxon>Eukaryota</taxon>
        <taxon>Fungi</taxon>
        <taxon>Dikarya</taxon>
        <taxon>Basidiomycota</taxon>
        <taxon>Agaricomycotina</taxon>
        <taxon>Agaricomycetes</taxon>
        <taxon>Agaricomycetidae</taxon>
        <taxon>Agaricales</taxon>
        <taxon>Pleurotineae</taxon>
        <taxon>Pleurotaceae</taxon>
        <taxon>Hohenbuehelia</taxon>
    </lineage>
</organism>
<reference evidence="4" key="1">
    <citation type="submission" date="2024-06" db="EMBL/GenBank/DDBJ databases">
        <title>Multi-omics analyses provide insights into the biosynthesis of the anticancer antibiotic pleurotin in Hohenbuehelia grisea.</title>
        <authorList>
            <person name="Weaver J.A."/>
            <person name="Alberti F."/>
        </authorList>
    </citation>
    <scope>NUCLEOTIDE SEQUENCE [LARGE SCALE GENOMIC DNA]</scope>
    <source>
        <strain evidence="4">T-177</strain>
    </source>
</reference>
<sequence>MPAGTLFLSALPSSPQFFEITHLNFETLIVEIPESMAFDDIISMPALKPFVLAFVLFLLATISVVVQFPFLFRSRDSFSNWPDSVIRAYGPVRPNGVGILPLLEPETTREFVTPAPKSTVLREIFDRALHIRLDAPQKVDEESHKSELKKLESLLAGSLDMDQLVVQARDETAYAVQLFNNTLEAAFQSTGLLEEVKLAIISPIDLPRDTRAIHPGAGFVKNWNEHRARVLPWWQEPNPEQPKSDRPQPGQPKPDLSVLKNLTIQYPIPLDECVELLDQCSDLRSLHLEWVVAPSRAGALDSSKLVMLPKLHSMTIRATVDLKEFFDIVDAPEMKALDMMLACQASPQLYDILWGELRSAHIQGVPALSSERAIRAKLDPEADIQLALLAN</sequence>
<gene>
    <name evidence="3" type="ORF">HGRIS_003984</name>
</gene>
<keyword evidence="2" id="KW-0812">Transmembrane</keyword>
<accession>A0ABR3JH72</accession>
<proteinExistence type="predicted"/>
<dbReference type="Proteomes" id="UP001556367">
    <property type="component" value="Unassembled WGS sequence"/>
</dbReference>
<evidence type="ECO:0000313" key="3">
    <source>
        <dbReference type="EMBL" id="KAL0955066.1"/>
    </source>
</evidence>
<feature type="region of interest" description="Disordered" evidence="1">
    <location>
        <begin position="235"/>
        <end position="256"/>
    </location>
</feature>
<evidence type="ECO:0000256" key="2">
    <source>
        <dbReference type="SAM" id="Phobius"/>
    </source>
</evidence>
<evidence type="ECO:0000313" key="4">
    <source>
        <dbReference type="Proteomes" id="UP001556367"/>
    </source>
</evidence>
<protein>
    <submittedName>
        <fullName evidence="3">Uncharacterized protein</fullName>
    </submittedName>
</protein>
<evidence type="ECO:0000256" key="1">
    <source>
        <dbReference type="SAM" id="MobiDB-lite"/>
    </source>
</evidence>
<name>A0ABR3JH72_9AGAR</name>
<keyword evidence="4" id="KW-1185">Reference proteome</keyword>
<dbReference type="EMBL" id="JASNQZ010000007">
    <property type="protein sequence ID" value="KAL0955066.1"/>
    <property type="molecule type" value="Genomic_DNA"/>
</dbReference>
<keyword evidence="2" id="KW-0472">Membrane</keyword>
<comment type="caution">
    <text evidence="3">The sequence shown here is derived from an EMBL/GenBank/DDBJ whole genome shotgun (WGS) entry which is preliminary data.</text>
</comment>
<feature type="transmembrane region" description="Helical" evidence="2">
    <location>
        <begin position="50"/>
        <end position="72"/>
    </location>
</feature>
<keyword evidence="2" id="KW-1133">Transmembrane helix</keyword>